<keyword evidence="3" id="KW-0228">DNA excision</keyword>
<keyword evidence="2" id="KW-0227">DNA damage</keyword>
<dbReference type="PROSITE" id="PS50164">
    <property type="entry name" value="GIY_YIG"/>
    <property type="match status" value="1"/>
</dbReference>
<evidence type="ECO:0000256" key="5">
    <source>
        <dbReference type="ARBA" id="ARBA00023204"/>
    </source>
</evidence>
<dbReference type="InterPro" id="IPR050066">
    <property type="entry name" value="UvrABC_protein_C"/>
</dbReference>
<dbReference type="SMART" id="SM00465">
    <property type="entry name" value="GIYc"/>
    <property type="match status" value="1"/>
</dbReference>
<evidence type="ECO:0000256" key="1">
    <source>
        <dbReference type="ARBA" id="ARBA00022490"/>
    </source>
</evidence>
<keyword evidence="4" id="KW-0267">Excision nuclease</keyword>
<dbReference type="InterPro" id="IPR035901">
    <property type="entry name" value="GIY-YIG_endonuc_sf"/>
</dbReference>
<dbReference type="Proteomes" id="UP000217696">
    <property type="component" value="Chromosome"/>
</dbReference>
<keyword evidence="1" id="KW-0963">Cytoplasm</keyword>
<sequence>MLYTITPGFHLTLPEKCGVYIYRDKDENIIYIGKAKNLKKRISTYFYQNKQHTAKTKRMVHAARTVEVRYTASELEALLLEARLIRRHLPLYNRALRNYKAYPFLVLRTDLTAPYVEVSRDTVHEDAMYFGPYHKTNWLHNAVDSLNSWLKLRRCLGPLPSSSCLYADLGQCLAPCITIDKDNVYNEQVKKARAILDGDPKMKQRLETLRDEAVDDLHFEEAARIQTLVNLAGYNSLLTRSVAHHHALVVSYDADVGCTGLIIVHGRLLRTLHTLDRTADVIRTMQEEARDLYKQTVGTLAAPTVEEVDEMLIIASWLEYRLKELDIYPLGP</sequence>
<keyword evidence="5" id="KW-0234">DNA repair</keyword>
<dbReference type="InterPro" id="IPR000305">
    <property type="entry name" value="GIY-YIG_endonuc"/>
</dbReference>
<dbReference type="PANTHER" id="PTHR30562:SF1">
    <property type="entry name" value="UVRABC SYSTEM PROTEIN C"/>
    <property type="match status" value="1"/>
</dbReference>
<protein>
    <submittedName>
        <fullName evidence="6">UvrABC system protein C</fullName>
    </submittedName>
</protein>
<dbReference type="RefSeq" id="WP_096466111.1">
    <property type="nucleotide sequence ID" value="NZ_AP017312.1"/>
</dbReference>
<name>A0A0U5BBQ5_9BACL</name>
<dbReference type="FunFam" id="3.40.1440.10:FF:000001">
    <property type="entry name" value="UvrABC system protein C"/>
    <property type="match status" value="1"/>
</dbReference>
<dbReference type="InterPro" id="IPR047296">
    <property type="entry name" value="GIY-YIG_UvrC_Cho"/>
</dbReference>
<dbReference type="GO" id="GO:0004518">
    <property type="term" value="F:nuclease activity"/>
    <property type="evidence" value="ECO:0007669"/>
    <property type="project" value="UniProtKB-KW"/>
</dbReference>
<dbReference type="Gene3D" id="3.40.1440.10">
    <property type="entry name" value="GIY-YIG endonuclease"/>
    <property type="match status" value="1"/>
</dbReference>
<proteinExistence type="predicted"/>
<evidence type="ECO:0000313" key="7">
    <source>
        <dbReference type="Proteomes" id="UP000217696"/>
    </source>
</evidence>
<evidence type="ECO:0000313" key="6">
    <source>
        <dbReference type="EMBL" id="BAU28348.1"/>
    </source>
</evidence>
<dbReference type="CDD" id="cd10434">
    <property type="entry name" value="GIY-YIG_UvrC_Cho"/>
    <property type="match status" value="1"/>
</dbReference>
<dbReference type="Pfam" id="PF01541">
    <property type="entry name" value="GIY-YIG"/>
    <property type="match status" value="1"/>
</dbReference>
<reference evidence="6 7" key="1">
    <citation type="submission" date="2015-12" db="EMBL/GenBank/DDBJ databases">
        <title>Genome sequence of Aneurinibacillus soli.</title>
        <authorList>
            <person name="Lee J.S."/>
            <person name="Lee K.C."/>
            <person name="Kim K.K."/>
            <person name="Lee B.W."/>
        </authorList>
    </citation>
    <scope>NUCLEOTIDE SEQUENCE [LARGE SCALE GENOMIC DNA]</scope>
    <source>
        <strain evidence="6 7">CB4</strain>
    </source>
</reference>
<dbReference type="AlphaFoldDB" id="A0A0U5BBQ5"/>
<dbReference type="EMBL" id="AP017312">
    <property type="protein sequence ID" value="BAU28348.1"/>
    <property type="molecule type" value="Genomic_DNA"/>
</dbReference>
<evidence type="ECO:0000256" key="4">
    <source>
        <dbReference type="ARBA" id="ARBA00022881"/>
    </source>
</evidence>
<evidence type="ECO:0000256" key="3">
    <source>
        <dbReference type="ARBA" id="ARBA00022769"/>
    </source>
</evidence>
<dbReference type="OrthoDB" id="9804933at2"/>
<gene>
    <name evidence="6" type="primary">uvrC_2</name>
    <name evidence="6" type="ORF">CB4_02522</name>
</gene>
<dbReference type="GO" id="GO:0009380">
    <property type="term" value="C:excinuclease repair complex"/>
    <property type="evidence" value="ECO:0007669"/>
    <property type="project" value="TreeGrafter"/>
</dbReference>
<evidence type="ECO:0000256" key="2">
    <source>
        <dbReference type="ARBA" id="ARBA00022763"/>
    </source>
</evidence>
<accession>A0A0U5BBQ5</accession>
<dbReference type="GO" id="GO:0006289">
    <property type="term" value="P:nucleotide-excision repair"/>
    <property type="evidence" value="ECO:0007669"/>
    <property type="project" value="InterPro"/>
</dbReference>
<keyword evidence="7" id="KW-1185">Reference proteome</keyword>
<dbReference type="PANTHER" id="PTHR30562">
    <property type="entry name" value="UVRC/OXIDOREDUCTASE"/>
    <property type="match status" value="1"/>
</dbReference>
<organism evidence="6 7">
    <name type="scientific">Aneurinibacillus soli</name>
    <dbReference type="NCBI Taxonomy" id="1500254"/>
    <lineage>
        <taxon>Bacteria</taxon>
        <taxon>Bacillati</taxon>
        <taxon>Bacillota</taxon>
        <taxon>Bacilli</taxon>
        <taxon>Bacillales</taxon>
        <taxon>Paenibacillaceae</taxon>
        <taxon>Aneurinibacillus group</taxon>
        <taxon>Aneurinibacillus</taxon>
    </lineage>
</organism>
<dbReference type="KEGG" id="asoc:CB4_02522"/>
<dbReference type="SUPFAM" id="SSF82771">
    <property type="entry name" value="GIY-YIG endonuclease"/>
    <property type="match status" value="1"/>
</dbReference>